<dbReference type="OrthoDB" id="982925at2759"/>
<evidence type="ECO:0000313" key="6">
    <source>
        <dbReference type="Proteomes" id="UP000187203"/>
    </source>
</evidence>
<evidence type="ECO:0000313" key="5">
    <source>
        <dbReference type="EMBL" id="OMO66961.1"/>
    </source>
</evidence>
<evidence type="ECO:0008006" key="7">
    <source>
        <dbReference type="Google" id="ProtNLM"/>
    </source>
</evidence>
<dbReference type="GO" id="GO:0016020">
    <property type="term" value="C:membrane"/>
    <property type="evidence" value="ECO:0007669"/>
    <property type="project" value="UniProtKB-SubCell"/>
</dbReference>
<name>A0A1R3H9F6_9ROSI</name>
<dbReference type="InterPro" id="IPR044839">
    <property type="entry name" value="NDR1-like"/>
</dbReference>
<dbReference type="PANTHER" id="PTHR31234:SF65">
    <property type="entry name" value="LATE EMBRYOGENESIS ABUNDANT PROTEIN, LEA_2 SUBGROUP"/>
    <property type="match status" value="1"/>
</dbReference>
<evidence type="ECO:0000256" key="1">
    <source>
        <dbReference type="ARBA" id="ARBA00004370"/>
    </source>
</evidence>
<keyword evidence="6" id="KW-1185">Reference proteome</keyword>
<evidence type="ECO:0000256" key="2">
    <source>
        <dbReference type="ARBA" id="ARBA00023136"/>
    </source>
</evidence>
<comment type="subcellular location">
    <subcellularLocation>
        <location evidence="1">Membrane</location>
    </subcellularLocation>
</comment>
<protein>
    <recommendedName>
        <fullName evidence="7">Late embryogenesis abundant protein, LEA-14</fullName>
    </recommendedName>
</protein>
<accession>A0A1R3H9F6</accession>
<evidence type="ECO:0000256" key="3">
    <source>
        <dbReference type="SAM" id="MobiDB-lite"/>
    </source>
</evidence>
<dbReference type="EMBL" id="AWUE01020694">
    <property type="protein sequence ID" value="OMO66961.1"/>
    <property type="molecule type" value="Genomic_DNA"/>
</dbReference>
<keyword evidence="4" id="KW-0812">Transmembrane</keyword>
<sequence>MQSSRKSDDSDLEQGLESEESTAEQSSSKLNWRNVAKLAAALVVIALIITFAVLVFTTKTPRFQLSAVMVDHLNSTTSPNPSFNMRLTAHMTVHNPNYGYFSYGMTIVNLAYRGVDVGQACLGLKGKGQRCKHKKDHNSYRVEFIQCKKQFNSRK</sequence>
<feature type="transmembrane region" description="Helical" evidence="4">
    <location>
        <begin position="35"/>
        <end position="56"/>
    </location>
</feature>
<dbReference type="PANTHER" id="PTHR31234">
    <property type="entry name" value="LATE EMBRYOGENESIS ABUNDANT (LEA) HYDROXYPROLINE-RICH GLYCOPROTEIN FAMILY"/>
    <property type="match status" value="1"/>
</dbReference>
<comment type="caution">
    <text evidence="5">The sequence shown here is derived from an EMBL/GenBank/DDBJ whole genome shotgun (WGS) entry which is preliminary data.</text>
</comment>
<keyword evidence="2 4" id="KW-0472">Membrane</keyword>
<organism evidence="5 6">
    <name type="scientific">Corchorus olitorius</name>
    <dbReference type="NCBI Taxonomy" id="93759"/>
    <lineage>
        <taxon>Eukaryota</taxon>
        <taxon>Viridiplantae</taxon>
        <taxon>Streptophyta</taxon>
        <taxon>Embryophyta</taxon>
        <taxon>Tracheophyta</taxon>
        <taxon>Spermatophyta</taxon>
        <taxon>Magnoliopsida</taxon>
        <taxon>eudicotyledons</taxon>
        <taxon>Gunneridae</taxon>
        <taxon>Pentapetalae</taxon>
        <taxon>rosids</taxon>
        <taxon>malvids</taxon>
        <taxon>Malvales</taxon>
        <taxon>Malvaceae</taxon>
        <taxon>Grewioideae</taxon>
        <taxon>Apeibeae</taxon>
        <taxon>Corchorus</taxon>
    </lineage>
</organism>
<dbReference type="GO" id="GO:0098542">
    <property type="term" value="P:defense response to other organism"/>
    <property type="evidence" value="ECO:0007669"/>
    <property type="project" value="InterPro"/>
</dbReference>
<dbReference type="AlphaFoldDB" id="A0A1R3H9F6"/>
<feature type="region of interest" description="Disordered" evidence="3">
    <location>
        <begin position="1"/>
        <end position="27"/>
    </location>
</feature>
<keyword evidence="4" id="KW-1133">Transmembrane helix</keyword>
<evidence type="ECO:0000256" key="4">
    <source>
        <dbReference type="SAM" id="Phobius"/>
    </source>
</evidence>
<feature type="compositionally biased region" description="Acidic residues" evidence="3">
    <location>
        <begin position="10"/>
        <end position="22"/>
    </location>
</feature>
<dbReference type="Proteomes" id="UP000187203">
    <property type="component" value="Unassembled WGS sequence"/>
</dbReference>
<proteinExistence type="predicted"/>
<gene>
    <name evidence="5" type="ORF">COLO4_30274</name>
</gene>
<reference evidence="6" key="1">
    <citation type="submission" date="2013-09" db="EMBL/GenBank/DDBJ databases">
        <title>Corchorus olitorius genome sequencing.</title>
        <authorList>
            <person name="Alam M."/>
            <person name="Haque M.S."/>
            <person name="Islam M.S."/>
            <person name="Emdad E.M."/>
            <person name="Islam M.M."/>
            <person name="Ahmed B."/>
            <person name="Halim A."/>
            <person name="Hossen Q.M.M."/>
            <person name="Hossain M.Z."/>
            <person name="Ahmed R."/>
            <person name="Khan M.M."/>
            <person name="Islam R."/>
            <person name="Rashid M.M."/>
            <person name="Khan S.A."/>
            <person name="Rahman M.S."/>
            <person name="Alam M."/>
            <person name="Yahiya A.S."/>
            <person name="Khan M.S."/>
            <person name="Azam M.S."/>
            <person name="Haque T."/>
            <person name="Lashkar M.Z.H."/>
            <person name="Akhand A.I."/>
            <person name="Morshed G."/>
            <person name="Roy S."/>
            <person name="Uddin K.S."/>
            <person name="Rabeya T."/>
            <person name="Hossain A.S."/>
            <person name="Chowdhury A."/>
            <person name="Snigdha A.R."/>
            <person name="Mortoza M.S."/>
            <person name="Matin S.A."/>
            <person name="Hoque S.M.E."/>
            <person name="Islam M.K."/>
            <person name="Roy D.K."/>
            <person name="Haider R."/>
            <person name="Moosa M.M."/>
            <person name="Elias S.M."/>
            <person name="Hasan A.M."/>
            <person name="Jahan S."/>
            <person name="Shafiuddin M."/>
            <person name="Mahmood N."/>
            <person name="Shommy N.S."/>
        </authorList>
    </citation>
    <scope>NUCLEOTIDE SEQUENCE [LARGE SCALE GENOMIC DNA]</scope>
    <source>
        <strain evidence="6">cv. O-4</strain>
    </source>
</reference>